<dbReference type="CDD" id="cd24146">
    <property type="entry name" value="nat-AmDH_N_like"/>
    <property type="match status" value="1"/>
</dbReference>
<keyword evidence="2 5" id="KW-0560">Oxidoreductase</keyword>
<dbReference type="SUPFAM" id="SSF51735">
    <property type="entry name" value="NAD(P)-binding Rossmann-fold domains"/>
    <property type="match status" value="1"/>
</dbReference>
<evidence type="ECO:0000256" key="1">
    <source>
        <dbReference type="ARBA" id="ARBA00022857"/>
    </source>
</evidence>
<dbReference type="GO" id="GO:0008839">
    <property type="term" value="F:4-hydroxy-tetrahydrodipicolinate reductase"/>
    <property type="evidence" value="ECO:0007669"/>
    <property type="project" value="UniProtKB-EC"/>
</dbReference>
<feature type="domain" description="Dihydrodipicolinate reductase N-terminal" evidence="3">
    <location>
        <begin position="4"/>
        <end position="100"/>
    </location>
</feature>
<comment type="caution">
    <text evidence="5">The sequence shown here is derived from an EMBL/GenBank/DDBJ whole genome shotgun (WGS) entry which is preliminary data.</text>
</comment>
<dbReference type="InterPro" id="IPR000846">
    <property type="entry name" value="DapB_N"/>
</dbReference>
<reference evidence="5 6" key="1">
    <citation type="submission" date="2020-08" db="EMBL/GenBank/DDBJ databases">
        <title>Sequencing the genomes of 1000 actinobacteria strains.</title>
        <authorList>
            <person name="Klenk H.-P."/>
        </authorList>
    </citation>
    <scope>NUCLEOTIDE SEQUENCE [LARGE SCALE GENOMIC DNA]</scope>
    <source>
        <strain evidence="5 6">DSM 105498</strain>
    </source>
</reference>
<gene>
    <name evidence="5" type="ORF">FHU40_002286</name>
</gene>
<dbReference type="Gene3D" id="3.40.50.720">
    <property type="entry name" value="NAD(P)-binding Rossmann-like Domain"/>
    <property type="match status" value="1"/>
</dbReference>
<dbReference type="InterPro" id="IPR045760">
    <property type="entry name" value="DAP_DH_C"/>
</dbReference>
<name>A0A7W4Z137_9ACTN</name>
<dbReference type="EC" id="1.17.1.8" evidence="5"/>
<dbReference type="Pfam" id="PF19328">
    <property type="entry name" value="DAP_DH_C"/>
    <property type="match status" value="1"/>
</dbReference>
<dbReference type="InterPro" id="IPR036291">
    <property type="entry name" value="NAD(P)-bd_dom_sf"/>
</dbReference>
<dbReference type="Pfam" id="PF01113">
    <property type="entry name" value="DapB_N"/>
    <property type="match status" value="1"/>
</dbReference>
<dbReference type="AlphaFoldDB" id="A0A7W4Z137"/>
<dbReference type="RefSeq" id="WP_183592434.1">
    <property type="nucleotide sequence ID" value="NZ_JACHWR010000002.1"/>
</dbReference>
<accession>A0A7W4Z137</accession>
<organism evidence="5 6">
    <name type="scientific">Nocardioides soli</name>
    <dbReference type="NCBI Taxonomy" id="1036020"/>
    <lineage>
        <taxon>Bacteria</taxon>
        <taxon>Bacillati</taxon>
        <taxon>Actinomycetota</taxon>
        <taxon>Actinomycetes</taxon>
        <taxon>Propionibacteriales</taxon>
        <taxon>Nocardioidaceae</taxon>
        <taxon>Nocardioides</taxon>
    </lineage>
</organism>
<evidence type="ECO:0000313" key="5">
    <source>
        <dbReference type="EMBL" id="MBB3042468.1"/>
    </source>
</evidence>
<protein>
    <submittedName>
        <fullName evidence="5">4-hydroxy-tetrahydrodipicolinate reductase</fullName>
        <ecNumber evidence="5">1.17.1.8</ecNumber>
    </submittedName>
</protein>
<feature type="domain" description="2,4-diaminopentanoate dehydrogenase C-terminal" evidence="4">
    <location>
        <begin position="144"/>
        <end position="327"/>
    </location>
</feature>
<keyword evidence="6" id="KW-1185">Reference proteome</keyword>
<dbReference type="GO" id="GO:0009089">
    <property type="term" value="P:lysine biosynthetic process via diaminopimelate"/>
    <property type="evidence" value="ECO:0007669"/>
    <property type="project" value="InterPro"/>
</dbReference>
<evidence type="ECO:0000259" key="4">
    <source>
        <dbReference type="Pfam" id="PF19328"/>
    </source>
</evidence>
<evidence type="ECO:0000256" key="2">
    <source>
        <dbReference type="ARBA" id="ARBA00023002"/>
    </source>
</evidence>
<proteinExistence type="predicted"/>
<evidence type="ECO:0000313" key="6">
    <source>
        <dbReference type="Proteomes" id="UP000589626"/>
    </source>
</evidence>
<dbReference type="Proteomes" id="UP000589626">
    <property type="component" value="Unassembled WGS sequence"/>
</dbReference>
<sequence>MNRIKAVIYGVGAMNSIATRMLLDKDVDIVAAISRSKDKVGRDLGDLTGLGRQLGVTVTDDAKAALAASGADVAVIAVNSYMADAVEQLRICAEAGVNAVTLSEEALYPWNTSPEITAELDTIARRTGATLTGTGHQDTYWVNIVAMMMGTSHHIDHVTGHASWNVDDYGPEVASDQQVGRSVEEFEEWLRGAERPPTFGRNVLDALVADTGLTVKSIASTTRPDVAIGPMHSQALDLDVDAGQVIGFTDIDEIQTEEGPVLTFEMSGRVYGEADGDINEWEIQGEPDLVLSNGTVPTQITTCTQMVNRIPDVINAEPGFVTIEKLPRLKYRAFGLHTYLTEKGR</sequence>
<evidence type="ECO:0000259" key="3">
    <source>
        <dbReference type="Pfam" id="PF01113"/>
    </source>
</evidence>
<dbReference type="EMBL" id="JACHWR010000002">
    <property type="protein sequence ID" value="MBB3042468.1"/>
    <property type="molecule type" value="Genomic_DNA"/>
</dbReference>
<keyword evidence="1" id="KW-0521">NADP</keyword>